<dbReference type="AlphaFoldDB" id="A0A3A1Y2T5"/>
<proteinExistence type="predicted"/>
<sequence>LLPLAIAPLAGLNLNHKSLNSQLNLEHYMQVSSATQVQSQEHWGQTLELWQDLFADNLSEIRISHIDHGLQALAQNWQEFCQLYTHDTQKLLEQLQEIYTQLNELMSFNRYAELTLTGFSNACKFYDPTLTSALQEFSFAHYCKLDLWQWQETTSSQVQYSQNLKLYLSHVNNTEQQARNYRYALQYWRLQQQAQSCNHTRALLMVAHQEQDLYETYASSILRLYPQASKFNLEILATYTQEVKEKQVTPIFRGLQKVTYELSSQYTPLALQHQEQAITIAKLRPLLHLNLEQIEQTLTLIGTLAVVDPMNTETHYTRVAVRQAFAQQPQLLKQVAQSYQQNFAWGQELQQQNLALLA</sequence>
<feature type="domain" description="tRNA(Ile)-lysidine/2-thiocytidine synthase N-terminal" evidence="2">
    <location>
        <begin position="162"/>
        <end position="323"/>
    </location>
</feature>
<reference evidence="3 4" key="1">
    <citation type="submission" date="2017-08" db="EMBL/GenBank/DDBJ databases">
        <title>Reclassification of Bisgaard taxon 37 and 44.</title>
        <authorList>
            <person name="Christensen H."/>
        </authorList>
    </citation>
    <scope>NUCLEOTIDE SEQUENCE [LARGE SCALE GENOMIC DNA]</scope>
    <source>
        <strain evidence="3 4">EEAB3T1</strain>
    </source>
</reference>
<accession>A0A3A1Y2T5</accession>
<dbReference type="GO" id="GO:0008033">
    <property type="term" value="P:tRNA processing"/>
    <property type="evidence" value="ECO:0007669"/>
    <property type="project" value="UniProtKB-KW"/>
</dbReference>
<dbReference type="Gene3D" id="3.40.50.620">
    <property type="entry name" value="HUPs"/>
    <property type="match status" value="1"/>
</dbReference>
<dbReference type="Proteomes" id="UP000265964">
    <property type="component" value="Unassembled WGS sequence"/>
</dbReference>
<evidence type="ECO:0000313" key="3">
    <source>
        <dbReference type="EMBL" id="RIY31875.1"/>
    </source>
</evidence>
<feature type="non-terminal residue" evidence="3">
    <location>
        <position position="1"/>
    </location>
</feature>
<evidence type="ECO:0000256" key="1">
    <source>
        <dbReference type="ARBA" id="ARBA00022694"/>
    </source>
</evidence>
<keyword evidence="1" id="KW-0819">tRNA processing</keyword>
<feature type="non-terminal residue" evidence="3">
    <location>
        <position position="358"/>
    </location>
</feature>
<dbReference type="EMBL" id="NRJF01000256">
    <property type="protein sequence ID" value="RIY31875.1"/>
    <property type="molecule type" value="Genomic_DNA"/>
</dbReference>
<dbReference type="Pfam" id="PF01171">
    <property type="entry name" value="ATP_bind_3"/>
    <property type="match status" value="1"/>
</dbReference>
<keyword evidence="4" id="KW-1185">Reference proteome</keyword>
<dbReference type="OrthoDB" id="9807403at2"/>
<comment type="caution">
    <text evidence="3">The sequence shown here is derived from an EMBL/GenBank/DDBJ whole genome shotgun (WGS) entry which is preliminary data.</text>
</comment>
<dbReference type="RefSeq" id="WP_147397148.1">
    <property type="nucleotide sequence ID" value="NZ_NRJF01000256.1"/>
</dbReference>
<name>A0A3A1Y2T5_9GAMM</name>
<organism evidence="3 4">
    <name type="scientific">Psittacicella gerlachiana</name>
    <dbReference type="NCBI Taxonomy" id="2028574"/>
    <lineage>
        <taxon>Bacteria</taxon>
        <taxon>Pseudomonadati</taxon>
        <taxon>Pseudomonadota</taxon>
        <taxon>Gammaproteobacteria</taxon>
        <taxon>Pasteurellales</taxon>
        <taxon>Psittacicellaceae</taxon>
        <taxon>Psittacicella</taxon>
    </lineage>
</organism>
<dbReference type="InterPro" id="IPR014729">
    <property type="entry name" value="Rossmann-like_a/b/a_fold"/>
</dbReference>
<gene>
    <name evidence="3" type="ORF">CKF59_07335</name>
</gene>
<dbReference type="InterPro" id="IPR011063">
    <property type="entry name" value="TilS/TtcA_N"/>
</dbReference>
<evidence type="ECO:0000259" key="2">
    <source>
        <dbReference type="Pfam" id="PF01171"/>
    </source>
</evidence>
<protein>
    <recommendedName>
        <fullName evidence="2">tRNA(Ile)-lysidine/2-thiocytidine synthase N-terminal domain-containing protein</fullName>
    </recommendedName>
</protein>
<evidence type="ECO:0000313" key="4">
    <source>
        <dbReference type="Proteomes" id="UP000265964"/>
    </source>
</evidence>